<proteinExistence type="inferred from homology"/>
<dbReference type="GO" id="GO:0006744">
    <property type="term" value="P:ubiquinone biosynthetic process"/>
    <property type="evidence" value="ECO:0007669"/>
    <property type="project" value="TreeGrafter"/>
</dbReference>
<comment type="similarity">
    <text evidence="4">Belongs to the UbiA prenyltransferase family.</text>
</comment>
<dbReference type="FunFam" id="1.20.120.1780:FF:000001">
    <property type="entry name" value="4-hydroxybenzoate octaprenyltransferase"/>
    <property type="match status" value="1"/>
</dbReference>
<keyword evidence="5" id="KW-0808">Transferase</keyword>
<evidence type="ECO:0000313" key="12">
    <source>
        <dbReference type="Proteomes" id="UP000785679"/>
    </source>
</evidence>
<dbReference type="InterPro" id="IPR039653">
    <property type="entry name" value="Prenyltransferase"/>
</dbReference>
<dbReference type="Gene3D" id="1.10.357.140">
    <property type="entry name" value="UbiA prenyltransferase"/>
    <property type="match status" value="1"/>
</dbReference>
<feature type="signal peptide" evidence="10">
    <location>
        <begin position="1"/>
        <end position="21"/>
    </location>
</feature>
<comment type="pathway">
    <text evidence="3">Secondary metabolite biosynthesis.</text>
</comment>
<dbReference type="PANTHER" id="PTHR11048:SF28">
    <property type="entry name" value="4-HYDROXYBENZOATE POLYPRENYLTRANSFERASE, MITOCHONDRIAL"/>
    <property type="match status" value="1"/>
</dbReference>
<evidence type="ECO:0000256" key="10">
    <source>
        <dbReference type="SAM" id="SignalP"/>
    </source>
</evidence>
<dbReference type="InterPro" id="IPR000537">
    <property type="entry name" value="UbiA_prenyltransferase"/>
</dbReference>
<comment type="cofactor">
    <cofactor evidence="1">
        <name>Mg(2+)</name>
        <dbReference type="ChEBI" id="CHEBI:18420"/>
    </cofactor>
</comment>
<dbReference type="OrthoDB" id="449339at2759"/>
<dbReference type="PANTHER" id="PTHR11048">
    <property type="entry name" value="PRENYLTRANSFERASES"/>
    <property type="match status" value="1"/>
</dbReference>
<dbReference type="Proteomes" id="UP000785679">
    <property type="component" value="Unassembled WGS sequence"/>
</dbReference>
<evidence type="ECO:0000256" key="8">
    <source>
        <dbReference type="ARBA" id="ARBA00023136"/>
    </source>
</evidence>
<feature type="transmembrane region" description="Helical" evidence="9">
    <location>
        <begin position="156"/>
        <end position="176"/>
    </location>
</feature>
<keyword evidence="8 9" id="KW-0472">Membrane</keyword>
<keyword evidence="12" id="KW-1185">Reference proteome</keyword>
<dbReference type="NCBIfam" id="TIGR01475">
    <property type="entry name" value="ubiA_other"/>
    <property type="match status" value="1"/>
</dbReference>
<comment type="subcellular location">
    <subcellularLocation>
        <location evidence="2">Membrane</location>
        <topology evidence="2">Multi-pass membrane protein</topology>
    </subcellularLocation>
</comment>
<dbReference type="InterPro" id="IPR006371">
    <property type="entry name" value="Polyprenyltransferase_UbiA-li"/>
</dbReference>
<sequence length="283" mass="30334">MIKFSHTLFALPFALMGAALAVSRPGVVVHGVKPWLGIGLCMVGARSAAMAFNRVVDRRIDAANPRTASRHLPAGTLKTSGVVVFTVISCMVFIAGTALFLPENPWPLRLSLPVLGWLLGYSLAKRFTSLAHVWLGIALGMAPAAAWVALRGELTIEPVLLGLAVALWVSGFDILYACQDYEFDQSAGLHSIPARFGIAKSLRIAAWLHACMISLLVVLGIVMPMGAIFFLGLAAAAILLTYEHRLVRPEDLSKVNQAFFQVNIVISIGLLVVTLIDLAVQGL</sequence>
<dbReference type="Pfam" id="PF01040">
    <property type="entry name" value="UbiA"/>
    <property type="match status" value="1"/>
</dbReference>
<evidence type="ECO:0000256" key="5">
    <source>
        <dbReference type="ARBA" id="ARBA00022679"/>
    </source>
</evidence>
<evidence type="ECO:0000256" key="1">
    <source>
        <dbReference type="ARBA" id="ARBA00001946"/>
    </source>
</evidence>
<feature type="transmembrane region" description="Helical" evidence="9">
    <location>
        <begin position="205"/>
        <end position="238"/>
    </location>
</feature>
<name>A0A8J8NGS2_HALGN</name>
<reference evidence="11" key="1">
    <citation type="submission" date="2019-06" db="EMBL/GenBank/DDBJ databases">
        <authorList>
            <person name="Zheng W."/>
        </authorList>
    </citation>
    <scope>NUCLEOTIDE SEQUENCE</scope>
    <source>
        <strain evidence="11">QDHG01</strain>
    </source>
</reference>
<protein>
    <recommendedName>
        <fullName evidence="13">4-hydroxybenzoate octaprenyltransferase</fullName>
    </recommendedName>
</protein>
<dbReference type="GO" id="GO:0005886">
    <property type="term" value="C:plasma membrane"/>
    <property type="evidence" value="ECO:0007669"/>
    <property type="project" value="TreeGrafter"/>
</dbReference>
<feature type="transmembrane region" description="Helical" evidence="9">
    <location>
        <begin position="131"/>
        <end position="150"/>
    </location>
</feature>
<feature type="transmembrane region" description="Helical" evidence="9">
    <location>
        <begin position="35"/>
        <end position="56"/>
    </location>
</feature>
<feature type="transmembrane region" description="Helical" evidence="9">
    <location>
        <begin position="258"/>
        <end position="280"/>
    </location>
</feature>
<keyword evidence="7 9" id="KW-1133">Transmembrane helix</keyword>
<dbReference type="Gene3D" id="1.20.120.1780">
    <property type="entry name" value="UbiA prenyltransferase"/>
    <property type="match status" value="1"/>
</dbReference>
<dbReference type="CDD" id="cd13959">
    <property type="entry name" value="PT_UbiA_COQ2"/>
    <property type="match status" value="1"/>
</dbReference>
<evidence type="ECO:0000256" key="3">
    <source>
        <dbReference type="ARBA" id="ARBA00005179"/>
    </source>
</evidence>
<dbReference type="InterPro" id="IPR044878">
    <property type="entry name" value="UbiA_sf"/>
</dbReference>
<keyword evidence="6 9" id="KW-0812">Transmembrane</keyword>
<evidence type="ECO:0000256" key="7">
    <source>
        <dbReference type="ARBA" id="ARBA00022989"/>
    </source>
</evidence>
<feature type="transmembrane region" description="Helical" evidence="9">
    <location>
        <begin position="106"/>
        <end position="124"/>
    </location>
</feature>
<feature type="transmembrane region" description="Helical" evidence="9">
    <location>
        <begin position="77"/>
        <end position="100"/>
    </location>
</feature>
<evidence type="ECO:0000256" key="2">
    <source>
        <dbReference type="ARBA" id="ARBA00004141"/>
    </source>
</evidence>
<accession>A0A8J8NGS2</accession>
<feature type="chain" id="PRO_5035274660" description="4-hydroxybenzoate octaprenyltransferase" evidence="10">
    <location>
        <begin position="22"/>
        <end position="283"/>
    </location>
</feature>
<keyword evidence="10" id="KW-0732">Signal</keyword>
<evidence type="ECO:0000256" key="6">
    <source>
        <dbReference type="ARBA" id="ARBA00022692"/>
    </source>
</evidence>
<dbReference type="FunFam" id="1.10.357.140:FF:000008">
    <property type="entry name" value="4-hydroxybenzoate octaprenyltransferase"/>
    <property type="match status" value="1"/>
</dbReference>
<dbReference type="GO" id="GO:0016765">
    <property type="term" value="F:transferase activity, transferring alkyl or aryl (other than methyl) groups"/>
    <property type="evidence" value="ECO:0007669"/>
    <property type="project" value="InterPro"/>
</dbReference>
<comment type="caution">
    <text evidence="11">The sequence shown here is derived from an EMBL/GenBank/DDBJ whole genome shotgun (WGS) entry which is preliminary data.</text>
</comment>
<dbReference type="EMBL" id="RRYP01016510">
    <property type="protein sequence ID" value="TNV75082.1"/>
    <property type="molecule type" value="Genomic_DNA"/>
</dbReference>
<gene>
    <name evidence="11" type="ORF">FGO68_gene14614</name>
</gene>
<organism evidence="11 12">
    <name type="scientific">Halteria grandinella</name>
    <dbReference type="NCBI Taxonomy" id="5974"/>
    <lineage>
        <taxon>Eukaryota</taxon>
        <taxon>Sar</taxon>
        <taxon>Alveolata</taxon>
        <taxon>Ciliophora</taxon>
        <taxon>Intramacronucleata</taxon>
        <taxon>Spirotrichea</taxon>
        <taxon>Stichotrichia</taxon>
        <taxon>Sporadotrichida</taxon>
        <taxon>Halteriidae</taxon>
        <taxon>Halteria</taxon>
    </lineage>
</organism>
<evidence type="ECO:0008006" key="13">
    <source>
        <dbReference type="Google" id="ProtNLM"/>
    </source>
</evidence>
<evidence type="ECO:0000313" key="11">
    <source>
        <dbReference type="EMBL" id="TNV75082.1"/>
    </source>
</evidence>
<evidence type="ECO:0000256" key="9">
    <source>
        <dbReference type="SAM" id="Phobius"/>
    </source>
</evidence>
<evidence type="ECO:0000256" key="4">
    <source>
        <dbReference type="ARBA" id="ARBA00005985"/>
    </source>
</evidence>
<dbReference type="AlphaFoldDB" id="A0A8J8NGS2"/>